<evidence type="ECO:0000256" key="2">
    <source>
        <dbReference type="ARBA" id="ARBA00022723"/>
    </source>
</evidence>
<proteinExistence type="inferred from homology"/>
<dbReference type="AlphaFoldDB" id="A0AA88AI41"/>
<dbReference type="Proteomes" id="UP001187192">
    <property type="component" value="Unassembled WGS sequence"/>
</dbReference>
<evidence type="ECO:0000256" key="3">
    <source>
        <dbReference type="ARBA" id="ARBA00023002"/>
    </source>
</evidence>
<dbReference type="EMBL" id="BTGU01000046">
    <property type="protein sequence ID" value="GMN53462.1"/>
    <property type="molecule type" value="Genomic_DNA"/>
</dbReference>
<gene>
    <name evidence="7" type="ORF">TIFTF001_022591</name>
</gene>
<keyword evidence="2 5" id="KW-0479">Metal-binding</keyword>
<accession>A0AA88AI41</accession>
<evidence type="ECO:0000256" key="1">
    <source>
        <dbReference type="ARBA" id="ARBA00008056"/>
    </source>
</evidence>
<comment type="caution">
    <text evidence="7">The sequence shown here is derived from an EMBL/GenBank/DDBJ whole genome shotgun (WGS) entry which is preliminary data.</text>
</comment>
<keyword evidence="8" id="KW-1185">Reference proteome</keyword>
<dbReference type="SUPFAM" id="SSF51197">
    <property type="entry name" value="Clavaminate synthase-like"/>
    <property type="match status" value="1"/>
</dbReference>
<reference evidence="7" key="1">
    <citation type="submission" date="2023-07" db="EMBL/GenBank/DDBJ databases">
        <title>draft genome sequence of fig (Ficus carica).</title>
        <authorList>
            <person name="Takahashi T."/>
            <person name="Nishimura K."/>
        </authorList>
    </citation>
    <scope>NUCLEOTIDE SEQUENCE</scope>
</reference>
<keyword evidence="4 5" id="KW-0408">Iron</keyword>
<protein>
    <recommendedName>
        <fullName evidence="6">Fe2OG dioxygenase domain-containing protein</fullName>
    </recommendedName>
</protein>
<dbReference type="PANTHER" id="PTHR10209">
    <property type="entry name" value="OXIDOREDUCTASE, 2OG-FE II OXYGENASE FAMILY PROTEIN"/>
    <property type="match status" value="1"/>
</dbReference>
<feature type="domain" description="Fe2OG dioxygenase" evidence="6">
    <location>
        <begin position="69"/>
        <end position="172"/>
    </location>
</feature>
<evidence type="ECO:0000313" key="8">
    <source>
        <dbReference type="Proteomes" id="UP001187192"/>
    </source>
</evidence>
<organism evidence="7 8">
    <name type="scientific">Ficus carica</name>
    <name type="common">Common fig</name>
    <dbReference type="NCBI Taxonomy" id="3494"/>
    <lineage>
        <taxon>Eukaryota</taxon>
        <taxon>Viridiplantae</taxon>
        <taxon>Streptophyta</taxon>
        <taxon>Embryophyta</taxon>
        <taxon>Tracheophyta</taxon>
        <taxon>Spermatophyta</taxon>
        <taxon>Magnoliopsida</taxon>
        <taxon>eudicotyledons</taxon>
        <taxon>Gunneridae</taxon>
        <taxon>Pentapetalae</taxon>
        <taxon>rosids</taxon>
        <taxon>fabids</taxon>
        <taxon>Rosales</taxon>
        <taxon>Moraceae</taxon>
        <taxon>Ficeae</taxon>
        <taxon>Ficus</taxon>
    </lineage>
</organism>
<dbReference type="GO" id="GO:0051213">
    <property type="term" value="F:dioxygenase activity"/>
    <property type="evidence" value="ECO:0007669"/>
    <property type="project" value="UniProtKB-ARBA"/>
</dbReference>
<dbReference type="InterPro" id="IPR044861">
    <property type="entry name" value="IPNS-like_FE2OG_OXY"/>
</dbReference>
<sequence length="225" mass="25170">MKSLRVFLRRSKMAFVSFTSKRGEETVLYVRSHEANEYSKRVTEVGLLLFELLSEAPGLNPNYLNFIGCTEGLMILGHYYPACPQPELTLGATKHADNDFLTVLLQYHIGGLQVLRDNELVDVPPQPGALVVDIGDLLQASLISNDKFKSADNRVLACRVGPRVSIASFFMSTNLLPSTRLYGPIKELLSENNPPKYRETTVRDYVAHFNKKGHDGTSALDHFKL</sequence>
<evidence type="ECO:0000259" key="6">
    <source>
        <dbReference type="PROSITE" id="PS51471"/>
    </source>
</evidence>
<dbReference type="PANTHER" id="PTHR10209:SF859">
    <property type="entry name" value="OS03G0690500 PROTEIN"/>
    <property type="match status" value="1"/>
</dbReference>
<comment type="similarity">
    <text evidence="1 5">Belongs to the iron/ascorbate-dependent oxidoreductase family.</text>
</comment>
<name>A0AA88AI41_FICCA</name>
<keyword evidence="3 5" id="KW-0560">Oxidoreductase</keyword>
<dbReference type="InterPro" id="IPR027443">
    <property type="entry name" value="IPNS-like_sf"/>
</dbReference>
<evidence type="ECO:0000256" key="4">
    <source>
        <dbReference type="ARBA" id="ARBA00023004"/>
    </source>
</evidence>
<evidence type="ECO:0000313" key="7">
    <source>
        <dbReference type="EMBL" id="GMN53462.1"/>
    </source>
</evidence>
<dbReference type="InterPro" id="IPR005123">
    <property type="entry name" value="Oxoglu/Fe-dep_dioxygenase_dom"/>
</dbReference>
<dbReference type="Gene3D" id="2.60.120.330">
    <property type="entry name" value="B-lactam Antibiotic, Isopenicillin N Synthase, Chain"/>
    <property type="match status" value="1"/>
</dbReference>
<dbReference type="Pfam" id="PF03171">
    <property type="entry name" value="2OG-FeII_Oxy"/>
    <property type="match status" value="1"/>
</dbReference>
<dbReference type="GO" id="GO:0046872">
    <property type="term" value="F:metal ion binding"/>
    <property type="evidence" value="ECO:0007669"/>
    <property type="project" value="UniProtKB-KW"/>
</dbReference>
<dbReference type="PROSITE" id="PS51471">
    <property type="entry name" value="FE2OG_OXY"/>
    <property type="match status" value="1"/>
</dbReference>
<evidence type="ECO:0000256" key="5">
    <source>
        <dbReference type="RuleBase" id="RU003682"/>
    </source>
</evidence>